<evidence type="ECO:0008006" key="3">
    <source>
        <dbReference type="Google" id="ProtNLM"/>
    </source>
</evidence>
<protein>
    <recommendedName>
        <fullName evidence="3">DDE Tnp4 domain-containing protein</fullName>
    </recommendedName>
</protein>
<comment type="caution">
    <text evidence="1">The sequence shown here is derived from an EMBL/GenBank/DDBJ whole genome shotgun (WGS) entry which is preliminary data.</text>
</comment>
<dbReference type="EMBL" id="JALLAZ020000860">
    <property type="protein sequence ID" value="KAL3785989.1"/>
    <property type="molecule type" value="Genomic_DNA"/>
</dbReference>
<evidence type="ECO:0000313" key="2">
    <source>
        <dbReference type="Proteomes" id="UP001530315"/>
    </source>
</evidence>
<dbReference type="AlphaFoldDB" id="A0ABD3PE53"/>
<reference evidence="1 2" key="1">
    <citation type="submission" date="2024-10" db="EMBL/GenBank/DDBJ databases">
        <title>Updated reference genomes for cyclostephanoid diatoms.</title>
        <authorList>
            <person name="Roberts W.R."/>
            <person name="Alverson A.J."/>
        </authorList>
    </citation>
    <scope>NUCLEOTIDE SEQUENCE [LARGE SCALE GENOMIC DNA]</scope>
    <source>
        <strain evidence="1 2">AJA276-08</strain>
    </source>
</reference>
<keyword evidence="2" id="KW-1185">Reference proteome</keyword>
<gene>
    <name evidence="1" type="ORF">ACHAW5_005368</name>
</gene>
<evidence type="ECO:0000313" key="1">
    <source>
        <dbReference type="EMBL" id="KAL3785989.1"/>
    </source>
</evidence>
<accession>A0ABD3PE53</accession>
<name>A0ABD3PE53_9STRA</name>
<dbReference type="Proteomes" id="UP001530315">
    <property type="component" value="Unassembled WGS sequence"/>
</dbReference>
<organism evidence="1 2">
    <name type="scientific">Stephanodiscus triporus</name>
    <dbReference type="NCBI Taxonomy" id="2934178"/>
    <lineage>
        <taxon>Eukaryota</taxon>
        <taxon>Sar</taxon>
        <taxon>Stramenopiles</taxon>
        <taxon>Ochrophyta</taxon>
        <taxon>Bacillariophyta</taxon>
        <taxon>Coscinodiscophyceae</taxon>
        <taxon>Thalassiosirophycidae</taxon>
        <taxon>Stephanodiscales</taxon>
        <taxon>Stephanodiscaceae</taxon>
        <taxon>Stephanodiscus</taxon>
    </lineage>
</organism>
<sequence>MCMFGIAYSEVLSSAWIVVDARHSKNRERLQLDLKLSYEWIECQHGNPFTNVGGDPNRAAEDNYNFFHLQLRIWVECAFGMLVQR</sequence>
<proteinExistence type="predicted"/>